<dbReference type="PANTHER" id="PTHR31001">
    <property type="entry name" value="UNCHARACTERIZED TRANSCRIPTIONAL REGULATORY PROTEIN"/>
    <property type="match status" value="1"/>
</dbReference>
<dbReference type="OrthoDB" id="3364175at2759"/>
<dbReference type="CDD" id="cd12148">
    <property type="entry name" value="fungal_TF_MHR"/>
    <property type="match status" value="1"/>
</dbReference>
<dbReference type="PANTHER" id="PTHR31001:SF89">
    <property type="entry name" value="ZN(2)-C6 FUNGAL-TYPE DOMAIN-CONTAINING PROTEIN"/>
    <property type="match status" value="1"/>
</dbReference>
<dbReference type="Gene3D" id="4.10.240.10">
    <property type="entry name" value="Zn(2)-C6 fungal-type DNA-binding domain"/>
    <property type="match status" value="1"/>
</dbReference>
<dbReference type="EMBL" id="DF196784">
    <property type="protein sequence ID" value="GAC75681.1"/>
    <property type="molecule type" value="Genomic_DNA"/>
</dbReference>
<dbReference type="InterPro" id="IPR050613">
    <property type="entry name" value="Sec_Metabolite_Reg"/>
</dbReference>
<dbReference type="SMART" id="SM00066">
    <property type="entry name" value="GAL4"/>
    <property type="match status" value="1"/>
</dbReference>
<proteinExistence type="predicted"/>
<feature type="domain" description="Zn(2)-C6 fungal-type" evidence="4">
    <location>
        <begin position="5"/>
        <end position="34"/>
    </location>
</feature>
<comment type="subcellular location">
    <subcellularLocation>
        <location evidence="1">Nucleus</location>
    </subcellularLocation>
</comment>
<dbReference type="GO" id="GO:0000981">
    <property type="term" value="F:DNA-binding transcription factor activity, RNA polymerase II-specific"/>
    <property type="evidence" value="ECO:0007669"/>
    <property type="project" value="InterPro"/>
</dbReference>
<evidence type="ECO:0000313" key="6">
    <source>
        <dbReference type="Proteomes" id="UP000011976"/>
    </source>
</evidence>
<dbReference type="SUPFAM" id="SSF57701">
    <property type="entry name" value="Zn2/Cys6 DNA-binding domain"/>
    <property type="match status" value="1"/>
</dbReference>
<feature type="region of interest" description="Disordered" evidence="3">
    <location>
        <begin position="41"/>
        <end position="62"/>
    </location>
</feature>
<evidence type="ECO:0000256" key="2">
    <source>
        <dbReference type="ARBA" id="ARBA00023242"/>
    </source>
</evidence>
<dbReference type="Pfam" id="PF00172">
    <property type="entry name" value="Zn_clus"/>
    <property type="match status" value="1"/>
</dbReference>
<keyword evidence="2" id="KW-0539">Nucleus</keyword>
<organism evidence="5 6">
    <name type="scientific">Pseudozyma antarctica (strain T-34)</name>
    <name type="common">Yeast</name>
    <name type="synonym">Candida antarctica</name>
    <dbReference type="NCBI Taxonomy" id="1151754"/>
    <lineage>
        <taxon>Eukaryota</taxon>
        <taxon>Fungi</taxon>
        <taxon>Dikarya</taxon>
        <taxon>Basidiomycota</taxon>
        <taxon>Ustilaginomycotina</taxon>
        <taxon>Ustilaginomycetes</taxon>
        <taxon>Ustilaginales</taxon>
        <taxon>Ustilaginaceae</taxon>
        <taxon>Moesziomyces</taxon>
    </lineage>
</organism>
<dbReference type="PROSITE" id="PS00463">
    <property type="entry name" value="ZN2_CY6_FUNGAL_1"/>
    <property type="match status" value="1"/>
</dbReference>
<dbReference type="GO" id="GO:0005634">
    <property type="term" value="C:nucleus"/>
    <property type="evidence" value="ECO:0007669"/>
    <property type="project" value="UniProtKB-SubCell"/>
</dbReference>
<evidence type="ECO:0000256" key="1">
    <source>
        <dbReference type="ARBA" id="ARBA00004123"/>
    </source>
</evidence>
<dbReference type="STRING" id="1151754.M9LRI6"/>
<dbReference type="InterPro" id="IPR001138">
    <property type="entry name" value="Zn2Cys6_DnaBD"/>
</dbReference>
<protein>
    <recommendedName>
        <fullName evidence="4">Zn(2)-C6 fungal-type domain-containing protein</fullName>
    </recommendedName>
</protein>
<dbReference type="InterPro" id="IPR036864">
    <property type="entry name" value="Zn2-C6_fun-type_DNA-bd_sf"/>
</dbReference>
<dbReference type="CDD" id="cd00067">
    <property type="entry name" value="GAL4"/>
    <property type="match status" value="1"/>
</dbReference>
<accession>M9LRI6</accession>
<name>M9LRI6_PSEA3</name>
<evidence type="ECO:0000313" key="5">
    <source>
        <dbReference type="EMBL" id="GAC75681.1"/>
    </source>
</evidence>
<dbReference type="GO" id="GO:0008270">
    <property type="term" value="F:zinc ion binding"/>
    <property type="evidence" value="ECO:0007669"/>
    <property type="project" value="InterPro"/>
</dbReference>
<gene>
    <name evidence="5" type="ORF">PANT_18c00012</name>
</gene>
<dbReference type="Proteomes" id="UP000011976">
    <property type="component" value="Unassembled WGS sequence"/>
</dbReference>
<dbReference type="PROSITE" id="PS50048">
    <property type="entry name" value="ZN2_CY6_FUNGAL_2"/>
    <property type="match status" value="1"/>
</dbReference>
<evidence type="ECO:0000259" key="4">
    <source>
        <dbReference type="PROSITE" id="PS50048"/>
    </source>
</evidence>
<dbReference type="AlphaFoldDB" id="M9LRI6"/>
<evidence type="ECO:0000256" key="3">
    <source>
        <dbReference type="SAM" id="MobiDB-lite"/>
    </source>
</evidence>
<reference evidence="6" key="1">
    <citation type="journal article" date="2013" name="Genome Announc.">
        <title>Genome sequence of the basidiomycetous yeast Pseudozyma antarctica T-34, a producer of the glycolipid biosurfactants mannosylerythritol lipids.</title>
        <authorList>
            <person name="Morita T."/>
            <person name="Koike H."/>
            <person name="Koyama Y."/>
            <person name="Hagiwara H."/>
            <person name="Ito E."/>
            <person name="Fukuoka T."/>
            <person name="Imura T."/>
            <person name="Machida M."/>
            <person name="Kitamoto D."/>
        </authorList>
    </citation>
    <scope>NUCLEOTIDE SEQUENCE [LARGE SCALE GENOMIC DNA]</scope>
    <source>
        <strain evidence="6">T-34</strain>
    </source>
</reference>
<sequence length="688" mass="75829">MLHHSCVRCRIKKIRCDGASPCAHCVDNQVADECERAMRKARTRKATSDASKGARSVSSAGRDSFSFNRASPYSLSHRPLAHAAQPVSTPEAEIASIVAQDSRTPTRRYAASVTSSVSDLDVGGGSRSRRVSAELAQRARNTIGDFNVAERVIDTHFYWRCSSMVYSCIHLPTLQLMLRRLYSPEDSETLGEDELAVVLLALAMAIQFAPHDASESDLMPMCQNLGASMTPLERQHALHALAVPLLQRMVFSSEATLQQLQACILTIVYDLDSAGFKEQMRLHAVRAAQALRLDHINTDVPVTVDNEMGVRAWWFLVCRDWFVSPQKGSYLLHPHHFTTRMPLIVSDEALERIPSELPLTSLQEPSVKWLPVRWTEPLIRLATLVRSLVDEKLRSHASGILPFEKVEKGFSELIDALPHGFRIDEIYVVNAGKPKSGCQERYSIERWLLHQAIFAAMLGFYEVQLGEAVSAEIVALANHILDLQGRLRHRCHVANSLRINVDSVVRASMLICTDLMHQARTGGSGLARQISLGRVREAMVRVNAQTPATQADVEFVSTLLRAEARLWEQHRSNFNGSFDSMVTLGGGSTTSSASIATEDHSASSLSVFSAPLTPLSIEAGADVRTGPVDSPSHSLVEASMRAEAMRTEDSTASVYPKDAGICPALHVDSAAVDKLWKQVIEFLQESPE</sequence>